<dbReference type="PANTHER" id="PTHR45649:SF1">
    <property type="entry name" value="TRANSPORTER, PUTATIVE (EUROFUNG)-RELATED"/>
    <property type="match status" value="1"/>
</dbReference>
<keyword evidence="4 6" id="KW-1133">Transmembrane helix</keyword>
<evidence type="ECO:0000313" key="8">
    <source>
        <dbReference type="Proteomes" id="UP001056012"/>
    </source>
</evidence>
<evidence type="ECO:0008006" key="9">
    <source>
        <dbReference type="Google" id="ProtNLM"/>
    </source>
</evidence>
<dbReference type="GO" id="GO:0022857">
    <property type="term" value="F:transmembrane transporter activity"/>
    <property type="evidence" value="ECO:0007669"/>
    <property type="project" value="InterPro"/>
</dbReference>
<feature type="transmembrane region" description="Helical" evidence="6">
    <location>
        <begin position="290"/>
        <end position="312"/>
    </location>
</feature>
<feature type="transmembrane region" description="Helical" evidence="6">
    <location>
        <begin position="178"/>
        <end position="199"/>
    </location>
</feature>
<dbReference type="PANTHER" id="PTHR45649">
    <property type="entry name" value="AMINO-ACID PERMEASE BAT1"/>
    <property type="match status" value="1"/>
</dbReference>
<feature type="transmembrane region" description="Helical" evidence="6">
    <location>
        <begin position="87"/>
        <end position="112"/>
    </location>
</feature>
<evidence type="ECO:0000256" key="2">
    <source>
        <dbReference type="ARBA" id="ARBA00022448"/>
    </source>
</evidence>
<feature type="transmembrane region" description="Helical" evidence="6">
    <location>
        <begin position="52"/>
        <end position="75"/>
    </location>
</feature>
<feature type="transmembrane region" description="Helical" evidence="6">
    <location>
        <begin position="345"/>
        <end position="370"/>
    </location>
</feature>
<feature type="transmembrane region" description="Helical" evidence="6">
    <location>
        <begin position="248"/>
        <end position="269"/>
    </location>
</feature>
<dbReference type="AlphaFoldDB" id="A0A9Q8Z0P5"/>
<proteinExistence type="predicted"/>
<reference evidence="7" key="1">
    <citation type="submission" date="2021-12" db="EMBL/GenBank/DDBJ databases">
        <title>Curvularia clavata genome.</title>
        <authorList>
            <person name="Cao Y."/>
        </authorList>
    </citation>
    <scope>NUCLEOTIDE SEQUENCE</scope>
    <source>
        <strain evidence="7">Yc1106</strain>
    </source>
</reference>
<dbReference type="EMBL" id="CP089274">
    <property type="protein sequence ID" value="USP73547.1"/>
    <property type="molecule type" value="Genomic_DNA"/>
</dbReference>
<feature type="transmembrane region" description="Helical" evidence="6">
    <location>
        <begin position="391"/>
        <end position="411"/>
    </location>
</feature>
<dbReference type="Proteomes" id="UP001056012">
    <property type="component" value="Chromosome 1"/>
</dbReference>
<keyword evidence="8" id="KW-1185">Reference proteome</keyword>
<dbReference type="OrthoDB" id="3257095at2759"/>
<evidence type="ECO:0000256" key="3">
    <source>
        <dbReference type="ARBA" id="ARBA00022692"/>
    </source>
</evidence>
<feature type="transmembrane region" description="Helical" evidence="6">
    <location>
        <begin position="206"/>
        <end position="228"/>
    </location>
</feature>
<evidence type="ECO:0000256" key="1">
    <source>
        <dbReference type="ARBA" id="ARBA00004141"/>
    </source>
</evidence>
<gene>
    <name evidence="7" type="ORF">yc1106_00821</name>
</gene>
<keyword evidence="2" id="KW-0813">Transport</keyword>
<feature type="transmembrane region" description="Helical" evidence="6">
    <location>
        <begin position="423"/>
        <end position="443"/>
    </location>
</feature>
<comment type="subcellular location">
    <subcellularLocation>
        <location evidence="1">Membrane</location>
        <topology evidence="1">Multi-pass membrane protein</topology>
    </subcellularLocation>
</comment>
<evidence type="ECO:0000256" key="4">
    <source>
        <dbReference type="ARBA" id="ARBA00022989"/>
    </source>
</evidence>
<dbReference type="PIRSF" id="PIRSF006060">
    <property type="entry name" value="AA_transporter"/>
    <property type="match status" value="1"/>
</dbReference>
<keyword evidence="3 6" id="KW-0812">Transmembrane</keyword>
<keyword evidence="5 6" id="KW-0472">Membrane</keyword>
<feature type="transmembrane region" description="Helical" evidence="6">
    <location>
        <begin position="133"/>
        <end position="158"/>
    </location>
</feature>
<feature type="transmembrane region" description="Helical" evidence="6">
    <location>
        <begin position="514"/>
        <end position="533"/>
    </location>
</feature>
<evidence type="ECO:0000313" key="7">
    <source>
        <dbReference type="EMBL" id="USP73547.1"/>
    </source>
</evidence>
<sequence length="551" mass="60329">MEKRIDLQGLDEDAILQPRTRRTMAGSKGEQFDRDRYELARVGKKQVLKRRFGLVSMTGLSCGLMCTWETLLVVFSIGFTNGGPAGLIYGFILIWLGNFSVFTCIGELASAVPTAGGQYHWVSLLAPRSSKRFFSYVTGWLTVIGWIAALTSVCYFVADLILQLVSLNDANGAYVRDGWHVTLLLWALLLLCVFINVFVSGALPTIEVMILIIHILGFFGILVPLVYLTPTHNSAKDIFSTFHNEGAWSTQTLAFFVGLQGNALAFVGTDSVVHMSEEVKNASSEVPRSMLLSLIINGTLAFGMLFAVLFSAHDIPGMLRDATAPTAPFLRIFNHAVGTKAGATVMVSIIVLLEFCSAMGCLAAASRMTWSFARDRGLPFSRALSMIDKRSTIPVVSILIVTLLAALLALINIGSSAAFNGTISLVLEGFYLSYLLAISLLLWRRLRGDLDTPNNQHLDPAQSPNPEPHITWGPWRLKGAMGVANNVFAICYLCLIIFFSFWPTQAHPSLASMNWAGVVTAGVALFSVLYYVLYARRRYTGPVVEIDSRGL</sequence>
<feature type="transmembrane region" description="Helical" evidence="6">
    <location>
        <begin position="483"/>
        <end position="502"/>
    </location>
</feature>
<organism evidence="7 8">
    <name type="scientific">Curvularia clavata</name>
    <dbReference type="NCBI Taxonomy" id="95742"/>
    <lineage>
        <taxon>Eukaryota</taxon>
        <taxon>Fungi</taxon>
        <taxon>Dikarya</taxon>
        <taxon>Ascomycota</taxon>
        <taxon>Pezizomycotina</taxon>
        <taxon>Dothideomycetes</taxon>
        <taxon>Pleosporomycetidae</taxon>
        <taxon>Pleosporales</taxon>
        <taxon>Pleosporineae</taxon>
        <taxon>Pleosporaceae</taxon>
        <taxon>Curvularia</taxon>
    </lineage>
</organism>
<dbReference type="InterPro" id="IPR002293">
    <property type="entry name" value="AA/rel_permease1"/>
</dbReference>
<accession>A0A9Q8Z0P5</accession>
<dbReference type="Gene3D" id="1.20.1740.10">
    <property type="entry name" value="Amino acid/polyamine transporter I"/>
    <property type="match status" value="1"/>
</dbReference>
<dbReference type="Pfam" id="PF13520">
    <property type="entry name" value="AA_permease_2"/>
    <property type="match status" value="1"/>
</dbReference>
<name>A0A9Q8Z0P5_CURCL</name>
<protein>
    <recommendedName>
        <fullName evidence="9">Amino acid transporter</fullName>
    </recommendedName>
</protein>
<evidence type="ECO:0000256" key="6">
    <source>
        <dbReference type="SAM" id="Phobius"/>
    </source>
</evidence>
<dbReference type="VEuPathDB" id="FungiDB:yc1106_00821"/>
<dbReference type="GO" id="GO:0016020">
    <property type="term" value="C:membrane"/>
    <property type="evidence" value="ECO:0007669"/>
    <property type="project" value="UniProtKB-SubCell"/>
</dbReference>
<evidence type="ECO:0000256" key="5">
    <source>
        <dbReference type="ARBA" id="ARBA00023136"/>
    </source>
</evidence>